<name>A0A8S3S5G8_MYTED</name>
<keyword evidence="2" id="KW-1185">Reference proteome</keyword>
<organism evidence="1 2">
    <name type="scientific">Mytilus edulis</name>
    <name type="common">Blue mussel</name>
    <dbReference type="NCBI Taxonomy" id="6550"/>
    <lineage>
        <taxon>Eukaryota</taxon>
        <taxon>Metazoa</taxon>
        <taxon>Spiralia</taxon>
        <taxon>Lophotrochozoa</taxon>
        <taxon>Mollusca</taxon>
        <taxon>Bivalvia</taxon>
        <taxon>Autobranchia</taxon>
        <taxon>Pteriomorphia</taxon>
        <taxon>Mytilida</taxon>
        <taxon>Mytiloidea</taxon>
        <taxon>Mytilidae</taxon>
        <taxon>Mytilinae</taxon>
        <taxon>Mytilus</taxon>
    </lineage>
</organism>
<dbReference type="Proteomes" id="UP000683360">
    <property type="component" value="Unassembled WGS sequence"/>
</dbReference>
<accession>A0A8S3S5G8</accession>
<dbReference type="AlphaFoldDB" id="A0A8S3S5G8"/>
<comment type="caution">
    <text evidence="1">The sequence shown here is derived from an EMBL/GenBank/DDBJ whole genome shotgun (WGS) entry which is preliminary data.</text>
</comment>
<dbReference type="InterPro" id="IPR011044">
    <property type="entry name" value="Quino_amine_DH_bsu"/>
</dbReference>
<evidence type="ECO:0000313" key="1">
    <source>
        <dbReference type="EMBL" id="CAG2214489.1"/>
    </source>
</evidence>
<evidence type="ECO:0000313" key="2">
    <source>
        <dbReference type="Proteomes" id="UP000683360"/>
    </source>
</evidence>
<gene>
    <name evidence="1" type="ORF">MEDL_28338</name>
</gene>
<protein>
    <submittedName>
        <fullName evidence="1">Uncharacterized protein</fullName>
    </submittedName>
</protein>
<proteinExistence type="predicted"/>
<dbReference type="EMBL" id="CAJPWZ010001411">
    <property type="protein sequence ID" value="CAG2214489.1"/>
    <property type="molecule type" value="Genomic_DNA"/>
</dbReference>
<sequence length="230" mass="25938">MLYSISENKTASAETFTQAQTPVKSNLPVSVTLRKQLNVKQSKHEYKVIYGCIKIDNALVLTELNKTRLIICNADSTDIHHFPLPKNPNYITKIDSITVAVSCYELSIQDTTILIVNISTGSVISRFSTCGDCRGISYNDDNMYVVIRSMIKVMDLTGKVKRSIPLPLDDIRDISVNGDRLVCIKYTSVYCCSLDGKLIWEFENYDLQDLRRVTTDAEGMCMQLMGRQTL</sequence>
<reference evidence="1" key="1">
    <citation type="submission" date="2021-03" db="EMBL/GenBank/DDBJ databases">
        <authorList>
            <person name="Bekaert M."/>
        </authorList>
    </citation>
    <scope>NUCLEOTIDE SEQUENCE</scope>
</reference>
<dbReference type="SUPFAM" id="SSF50969">
    <property type="entry name" value="YVTN repeat-like/Quinoprotein amine dehydrogenase"/>
    <property type="match status" value="1"/>
</dbReference>